<proteinExistence type="predicted"/>
<dbReference type="Proteomes" id="UP000739538">
    <property type="component" value="Unassembled WGS sequence"/>
</dbReference>
<dbReference type="NCBIfam" id="TIGR02532">
    <property type="entry name" value="IV_pilin_GFxxxE"/>
    <property type="match status" value="1"/>
</dbReference>
<keyword evidence="1" id="KW-0472">Membrane</keyword>
<dbReference type="SUPFAM" id="SSF54523">
    <property type="entry name" value="Pili subunits"/>
    <property type="match status" value="1"/>
</dbReference>
<keyword evidence="1" id="KW-0812">Transmembrane</keyword>
<dbReference type="InterPro" id="IPR012902">
    <property type="entry name" value="N_methyl_site"/>
</dbReference>
<dbReference type="AlphaFoldDB" id="A0A956SEE6"/>
<evidence type="ECO:0000313" key="3">
    <source>
        <dbReference type="Proteomes" id="UP000739538"/>
    </source>
</evidence>
<organism evidence="2 3">
    <name type="scientific">Eiseniibacteriota bacterium</name>
    <dbReference type="NCBI Taxonomy" id="2212470"/>
    <lineage>
        <taxon>Bacteria</taxon>
        <taxon>Candidatus Eiseniibacteriota</taxon>
    </lineage>
</organism>
<evidence type="ECO:0000313" key="2">
    <source>
        <dbReference type="EMBL" id="MCA9755258.1"/>
    </source>
</evidence>
<keyword evidence="1" id="KW-1133">Transmembrane helix</keyword>
<accession>A0A956SEE6</accession>
<name>A0A956SEE6_UNCEI</name>
<evidence type="ECO:0000256" key="1">
    <source>
        <dbReference type="SAM" id="Phobius"/>
    </source>
</evidence>
<dbReference type="EMBL" id="JAGQHS010000019">
    <property type="protein sequence ID" value="MCA9755258.1"/>
    <property type="molecule type" value="Genomic_DNA"/>
</dbReference>
<comment type="caution">
    <text evidence="2">The sequence shown here is derived from an EMBL/GenBank/DDBJ whole genome shotgun (WGS) entry which is preliminary data.</text>
</comment>
<gene>
    <name evidence="2" type="ORF">KDA27_05605</name>
</gene>
<reference evidence="2" key="2">
    <citation type="journal article" date="2021" name="Microbiome">
        <title>Successional dynamics and alternative stable states in a saline activated sludge microbial community over 9 years.</title>
        <authorList>
            <person name="Wang Y."/>
            <person name="Ye J."/>
            <person name="Ju F."/>
            <person name="Liu L."/>
            <person name="Boyd J.A."/>
            <person name="Deng Y."/>
            <person name="Parks D.H."/>
            <person name="Jiang X."/>
            <person name="Yin X."/>
            <person name="Woodcroft B.J."/>
            <person name="Tyson G.W."/>
            <person name="Hugenholtz P."/>
            <person name="Polz M.F."/>
            <person name="Zhang T."/>
        </authorList>
    </citation>
    <scope>NUCLEOTIDE SEQUENCE</scope>
    <source>
        <strain evidence="2">HKST-UBA02</strain>
    </source>
</reference>
<sequence>MTGRRGSRQPQDGFTFIEMAFVVVIIGLIANLAFPYIRNVRTGADASSVMSDLNAIRLAGFDHMVETGEFPPTGALGVVPPDMMDHLPTDFDFEYQDVRYMWVVADAQGQTFVGPMVVGQPDLISRVAQLSATAKVQGPSFCWFIYTN</sequence>
<dbReference type="Gene3D" id="3.30.700.10">
    <property type="entry name" value="Glycoprotein, Type 4 Pilin"/>
    <property type="match status" value="1"/>
</dbReference>
<feature type="transmembrane region" description="Helical" evidence="1">
    <location>
        <begin position="14"/>
        <end position="34"/>
    </location>
</feature>
<reference evidence="2" key="1">
    <citation type="submission" date="2020-04" db="EMBL/GenBank/DDBJ databases">
        <authorList>
            <person name="Zhang T."/>
        </authorList>
    </citation>
    <scope>NUCLEOTIDE SEQUENCE</scope>
    <source>
        <strain evidence="2">HKST-UBA02</strain>
    </source>
</reference>
<protein>
    <submittedName>
        <fullName evidence="2">Prepilin-type N-terminal cleavage/methylation domain-containing protein</fullName>
    </submittedName>
</protein>
<dbReference type="InterPro" id="IPR045584">
    <property type="entry name" value="Pilin-like"/>
</dbReference>